<keyword evidence="5" id="KW-0813">Transport</keyword>
<evidence type="ECO:0000256" key="7">
    <source>
        <dbReference type="ARBA" id="ARBA00022692"/>
    </source>
</evidence>
<evidence type="ECO:0000256" key="8">
    <source>
        <dbReference type="ARBA" id="ARBA00022989"/>
    </source>
</evidence>
<feature type="domain" description="ABC3 transporter permease C-terminal" evidence="12">
    <location>
        <begin position="273"/>
        <end position="392"/>
    </location>
</feature>
<sequence>MKQRPLTTNRISIYNIRRKPFRAACLIIVVAILAFALFGGAILTGSLKNGMNSMQQRLGADLMVVPAGHESDMKGILLGGEPAYFYFSGAVARQVAQVGGVAQATPQFYLSSLSADCCDEAVQLIGFDPGTDFVIQPWIARAYGGAAGDGQLLAGSGIIIRDDGTLKFFNQTYRVAAQLERTSTGLDNSVFMSMDIIKALAAAAHNAGMNFLSDEAPEDAVSAVLVKIDKGYDADAVAAGIRSGVPGVEVIVSQSMISGISGNLGSLVGYINTISAVLWILAVVVLAAVFPFTMNERKKEFAIYRAMGATRKRLIGIVLNEALLASAAGGVLGTAIAAFVVFPFSAYIGSRLNLPYLQPGTGGILGTLALSLLLSFAVGPITSLYAAVKISRAETYMTMREGE</sequence>
<dbReference type="AlphaFoldDB" id="A0A1M5VHQ0"/>
<evidence type="ECO:0000259" key="12">
    <source>
        <dbReference type="Pfam" id="PF02687"/>
    </source>
</evidence>
<evidence type="ECO:0000256" key="10">
    <source>
        <dbReference type="ARBA" id="ARBA00024973"/>
    </source>
</evidence>
<dbReference type="GO" id="GO:0005886">
    <property type="term" value="C:plasma membrane"/>
    <property type="evidence" value="ECO:0007669"/>
    <property type="project" value="UniProtKB-SubCell"/>
</dbReference>
<evidence type="ECO:0000256" key="5">
    <source>
        <dbReference type="ARBA" id="ARBA00022448"/>
    </source>
</evidence>
<dbReference type="Pfam" id="PF02687">
    <property type="entry name" value="FtsX"/>
    <property type="match status" value="1"/>
</dbReference>
<feature type="transmembrane region" description="Helical" evidence="11">
    <location>
        <begin position="21"/>
        <end position="43"/>
    </location>
</feature>
<evidence type="ECO:0000256" key="3">
    <source>
        <dbReference type="ARBA" id="ARBA00011131"/>
    </source>
</evidence>
<evidence type="ECO:0000256" key="1">
    <source>
        <dbReference type="ARBA" id="ARBA00004651"/>
    </source>
</evidence>
<dbReference type="STRING" id="1123282.SAMN02745823_00832"/>
<gene>
    <name evidence="13" type="ORF">SAMN02745823_00832</name>
</gene>
<feature type="transmembrane region" description="Helical" evidence="11">
    <location>
        <begin position="314"/>
        <end position="344"/>
    </location>
</feature>
<evidence type="ECO:0000256" key="9">
    <source>
        <dbReference type="ARBA" id="ARBA00023136"/>
    </source>
</evidence>
<dbReference type="PANTHER" id="PTHR43738:SF1">
    <property type="entry name" value="HEMIN TRANSPORT SYSTEM PERMEASE PROTEIN HRTB-RELATED"/>
    <property type="match status" value="1"/>
</dbReference>
<evidence type="ECO:0000256" key="11">
    <source>
        <dbReference type="SAM" id="Phobius"/>
    </source>
</evidence>
<dbReference type="Proteomes" id="UP000183995">
    <property type="component" value="Unassembled WGS sequence"/>
</dbReference>
<proteinExistence type="inferred from homology"/>
<dbReference type="OrthoDB" id="6313at2"/>
<keyword evidence="6" id="KW-1003">Cell membrane</keyword>
<evidence type="ECO:0000313" key="13">
    <source>
        <dbReference type="EMBL" id="SHH74708.1"/>
    </source>
</evidence>
<feature type="transmembrane region" description="Helical" evidence="11">
    <location>
        <begin position="364"/>
        <end position="388"/>
    </location>
</feature>
<comment type="similarity">
    <text evidence="2">Belongs to the ABC-4 integral membrane protein family. HrtB subfamily.</text>
</comment>
<evidence type="ECO:0000256" key="4">
    <source>
        <dbReference type="ARBA" id="ARBA00016962"/>
    </source>
</evidence>
<evidence type="ECO:0000256" key="6">
    <source>
        <dbReference type="ARBA" id="ARBA00022475"/>
    </source>
</evidence>
<keyword evidence="14" id="KW-1185">Reference proteome</keyword>
<evidence type="ECO:0000313" key="14">
    <source>
        <dbReference type="Proteomes" id="UP000183995"/>
    </source>
</evidence>
<comment type="function">
    <text evidence="10">Part of the ABC transporter complex hrt involved in hemin import. Responsible for the translocation of the substrate across the membrane.</text>
</comment>
<dbReference type="InterPro" id="IPR051125">
    <property type="entry name" value="ABC-4/HrtB_transporter"/>
</dbReference>
<dbReference type="InterPro" id="IPR003838">
    <property type="entry name" value="ABC3_permease_C"/>
</dbReference>
<dbReference type="EMBL" id="FQXV01000002">
    <property type="protein sequence ID" value="SHH74708.1"/>
    <property type="molecule type" value="Genomic_DNA"/>
</dbReference>
<reference evidence="13 14" key="1">
    <citation type="submission" date="2016-11" db="EMBL/GenBank/DDBJ databases">
        <authorList>
            <person name="Jaros S."/>
            <person name="Januszkiewicz K."/>
            <person name="Wedrychowicz H."/>
        </authorList>
    </citation>
    <scope>NUCLEOTIDE SEQUENCE [LARGE SCALE GENOMIC DNA]</scope>
    <source>
        <strain evidence="13 14">DSM 10068</strain>
    </source>
</reference>
<organism evidence="13 14">
    <name type="scientific">Sporobacter termitidis DSM 10068</name>
    <dbReference type="NCBI Taxonomy" id="1123282"/>
    <lineage>
        <taxon>Bacteria</taxon>
        <taxon>Bacillati</taxon>
        <taxon>Bacillota</taxon>
        <taxon>Clostridia</taxon>
        <taxon>Eubacteriales</taxon>
        <taxon>Oscillospiraceae</taxon>
        <taxon>Sporobacter</taxon>
    </lineage>
</organism>
<dbReference type="PANTHER" id="PTHR43738">
    <property type="entry name" value="ABC TRANSPORTER, MEMBRANE PROTEIN"/>
    <property type="match status" value="1"/>
</dbReference>
<protein>
    <recommendedName>
        <fullName evidence="4">Putative hemin transport system permease protein HrtB</fullName>
    </recommendedName>
</protein>
<dbReference type="RefSeq" id="WP_073076398.1">
    <property type="nucleotide sequence ID" value="NZ_FQXV01000002.1"/>
</dbReference>
<keyword evidence="9 11" id="KW-0472">Membrane</keyword>
<evidence type="ECO:0000256" key="2">
    <source>
        <dbReference type="ARBA" id="ARBA00008697"/>
    </source>
</evidence>
<comment type="subunit">
    <text evidence="3">The complex is composed of two ATP-binding proteins (HrtA), two transmembrane proteins (HrtB) and a solute-binding protein.</text>
</comment>
<accession>A0A1M5VHQ0</accession>
<keyword evidence="8 11" id="KW-1133">Transmembrane helix</keyword>
<feature type="transmembrane region" description="Helical" evidence="11">
    <location>
        <begin position="267"/>
        <end position="293"/>
    </location>
</feature>
<comment type="subcellular location">
    <subcellularLocation>
        <location evidence="1">Cell membrane</location>
        <topology evidence="1">Multi-pass membrane protein</topology>
    </subcellularLocation>
</comment>
<keyword evidence="7 11" id="KW-0812">Transmembrane</keyword>
<name>A0A1M5VHQ0_9FIRM</name>